<keyword evidence="2" id="KW-0378">Hydrolase</keyword>
<dbReference type="GO" id="GO:0004386">
    <property type="term" value="F:helicase activity"/>
    <property type="evidence" value="ECO:0007669"/>
    <property type="project" value="UniProtKB-KW"/>
</dbReference>
<protein>
    <submittedName>
        <fullName evidence="7">ATP-dependent RNA helicase HrpA</fullName>
    </submittedName>
</protein>
<dbReference type="InterPro" id="IPR027417">
    <property type="entry name" value="P-loop_NTPase"/>
</dbReference>
<dbReference type="SUPFAM" id="SSF52540">
    <property type="entry name" value="P-loop containing nucleoside triphosphate hydrolases"/>
    <property type="match status" value="1"/>
</dbReference>
<evidence type="ECO:0000259" key="5">
    <source>
        <dbReference type="PROSITE" id="PS51192"/>
    </source>
</evidence>
<evidence type="ECO:0000256" key="4">
    <source>
        <dbReference type="ARBA" id="ARBA00022840"/>
    </source>
</evidence>
<organism evidence="7 8">
    <name type="scientific">Kitasatospora kazusensis</name>
    <dbReference type="NCBI Taxonomy" id="407974"/>
    <lineage>
        <taxon>Bacteria</taxon>
        <taxon>Bacillati</taxon>
        <taxon>Actinomycetota</taxon>
        <taxon>Actinomycetes</taxon>
        <taxon>Kitasatosporales</taxon>
        <taxon>Streptomycetaceae</taxon>
        <taxon>Kitasatospora</taxon>
    </lineage>
</organism>
<dbReference type="Proteomes" id="UP001422759">
    <property type="component" value="Unassembled WGS sequence"/>
</dbReference>
<dbReference type="NCBIfam" id="NF008348">
    <property type="entry name" value="PRK11131.1"/>
    <property type="match status" value="1"/>
</dbReference>
<proteinExistence type="predicted"/>
<dbReference type="SMART" id="SM00382">
    <property type="entry name" value="AAA"/>
    <property type="match status" value="1"/>
</dbReference>
<dbReference type="Gene3D" id="1.20.120.1080">
    <property type="match status" value="1"/>
</dbReference>
<dbReference type="Pfam" id="PF04408">
    <property type="entry name" value="WHD_HA2"/>
    <property type="match status" value="1"/>
</dbReference>
<evidence type="ECO:0000256" key="1">
    <source>
        <dbReference type="ARBA" id="ARBA00022741"/>
    </source>
</evidence>
<comment type="caution">
    <text evidence="7">The sequence shown here is derived from an EMBL/GenBank/DDBJ whole genome shotgun (WGS) entry which is preliminary data.</text>
</comment>
<dbReference type="InterPro" id="IPR010222">
    <property type="entry name" value="RNA_helicase_HrpA"/>
</dbReference>
<feature type="domain" description="Helicase ATP-binding" evidence="5">
    <location>
        <begin position="92"/>
        <end position="255"/>
    </location>
</feature>
<dbReference type="PANTHER" id="PTHR18934:SF99">
    <property type="entry name" value="ATP-DEPENDENT RNA HELICASE DHX37-RELATED"/>
    <property type="match status" value="1"/>
</dbReference>
<dbReference type="SMART" id="SM00490">
    <property type="entry name" value="HELICc"/>
    <property type="match status" value="1"/>
</dbReference>
<keyword evidence="3 7" id="KW-0347">Helicase</keyword>
<evidence type="ECO:0000259" key="6">
    <source>
        <dbReference type="PROSITE" id="PS51194"/>
    </source>
</evidence>
<evidence type="ECO:0000256" key="2">
    <source>
        <dbReference type="ARBA" id="ARBA00022801"/>
    </source>
</evidence>
<keyword evidence="4" id="KW-0067">ATP-binding</keyword>
<dbReference type="InterPro" id="IPR003593">
    <property type="entry name" value="AAA+_ATPase"/>
</dbReference>
<dbReference type="Pfam" id="PF21010">
    <property type="entry name" value="HA2_C"/>
    <property type="match status" value="1"/>
</dbReference>
<dbReference type="InterPro" id="IPR048333">
    <property type="entry name" value="HA2_WH"/>
</dbReference>
<dbReference type="SMART" id="SM00847">
    <property type="entry name" value="HA2"/>
    <property type="match status" value="1"/>
</dbReference>
<keyword evidence="1" id="KW-0547">Nucleotide-binding</keyword>
<dbReference type="InterPro" id="IPR007502">
    <property type="entry name" value="Helicase-assoc_dom"/>
</dbReference>
<evidence type="ECO:0000313" key="7">
    <source>
        <dbReference type="EMBL" id="GAA2139499.1"/>
    </source>
</evidence>
<dbReference type="Pfam" id="PF00271">
    <property type="entry name" value="Helicase_C"/>
    <property type="match status" value="1"/>
</dbReference>
<dbReference type="PROSITE" id="PS51192">
    <property type="entry name" value="HELICASE_ATP_BIND_1"/>
    <property type="match status" value="1"/>
</dbReference>
<dbReference type="CDD" id="cd18791">
    <property type="entry name" value="SF2_C_RHA"/>
    <property type="match status" value="1"/>
</dbReference>
<evidence type="ECO:0000256" key="3">
    <source>
        <dbReference type="ARBA" id="ARBA00022806"/>
    </source>
</evidence>
<dbReference type="Pfam" id="PF00270">
    <property type="entry name" value="DEAD"/>
    <property type="match status" value="1"/>
</dbReference>
<dbReference type="Pfam" id="PF07717">
    <property type="entry name" value="OB_NTP_bind"/>
    <property type="match status" value="1"/>
</dbReference>
<dbReference type="InterPro" id="IPR011709">
    <property type="entry name" value="DEAD-box_helicase_OB_fold"/>
</dbReference>
<dbReference type="InterPro" id="IPR014001">
    <property type="entry name" value="Helicase_ATP-bd"/>
</dbReference>
<dbReference type="Pfam" id="PF11898">
    <property type="entry name" value="DUF3418"/>
    <property type="match status" value="1"/>
</dbReference>
<reference evidence="7 8" key="1">
    <citation type="journal article" date="2019" name="Int. J. Syst. Evol. Microbiol.">
        <title>The Global Catalogue of Microorganisms (GCM) 10K type strain sequencing project: providing services to taxonomists for standard genome sequencing and annotation.</title>
        <authorList>
            <consortium name="The Broad Institute Genomics Platform"/>
            <consortium name="The Broad Institute Genome Sequencing Center for Infectious Disease"/>
            <person name="Wu L."/>
            <person name="Ma J."/>
        </authorList>
    </citation>
    <scope>NUCLEOTIDE SEQUENCE [LARGE SCALE GENOMIC DNA]</scope>
    <source>
        <strain evidence="7 8">JCM 14560</strain>
    </source>
</reference>
<gene>
    <name evidence="7" type="primary">hrpA</name>
    <name evidence="7" type="ORF">GCM10009760_21890</name>
</gene>
<dbReference type="InterPro" id="IPR024590">
    <property type="entry name" value="HrpA_C"/>
</dbReference>
<dbReference type="EMBL" id="BAAANT010000009">
    <property type="protein sequence ID" value="GAA2139499.1"/>
    <property type="molecule type" value="Genomic_DNA"/>
</dbReference>
<feature type="domain" description="Helicase C-terminal" evidence="6">
    <location>
        <begin position="285"/>
        <end position="455"/>
    </location>
</feature>
<dbReference type="InterPro" id="IPR011545">
    <property type="entry name" value="DEAD/DEAH_box_helicase_dom"/>
</dbReference>
<evidence type="ECO:0000313" key="8">
    <source>
        <dbReference type="Proteomes" id="UP001422759"/>
    </source>
</evidence>
<name>A0ABN2ZB22_9ACTN</name>
<dbReference type="Gene3D" id="3.40.50.300">
    <property type="entry name" value="P-loop containing nucleotide triphosphate hydrolases"/>
    <property type="match status" value="2"/>
</dbReference>
<dbReference type="PROSITE" id="PS51194">
    <property type="entry name" value="HELICASE_CTER"/>
    <property type="match status" value="1"/>
</dbReference>
<accession>A0ABN2ZB22</accession>
<dbReference type="CDD" id="cd17989">
    <property type="entry name" value="DEXHc_HrpA"/>
    <property type="match status" value="1"/>
</dbReference>
<dbReference type="SMART" id="SM00487">
    <property type="entry name" value="DEXDc"/>
    <property type="match status" value="1"/>
</dbReference>
<dbReference type="NCBIfam" id="TIGR01967">
    <property type="entry name" value="DEAH_box_HrpA"/>
    <property type="match status" value="1"/>
</dbReference>
<dbReference type="InterPro" id="IPR001650">
    <property type="entry name" value="Helicase_C-like"/>
</dbReference>
<dbReference type="PANTHER" id="PTHR18934">
    <property type="entry name" value="ATP-DEPENDENT RNA HELICASE"/>
    <property type="match status" value="1"/>
</dbReference>
<keyword evidence="8" id="KW-1185">Reference proteome</keyword>
<sequence>MSSPQALPADAPTIGGLAARLPELMLRDQQRIGRRLDGARRVRKPEAQQKIARELASDIEKAELRVEQRRAAVPEITYPAELPVSQKKDDILAAIRDHQVVIVAGETGSGKTTQIPKICLELGRGVKGLIGHTQPRRIAARTVADRVAEELKTPLGEAVGWKVRFTDQVGQDTLVKLMTDGILLAEIQTDRELRQYDTLIIDEAHERSLNIDFILGYVKQLLPRRPDLKVVITSATIDPERFAKHFNDAPIIEVSGRTYPVEVRYRPMVDESEDGTDEVDRDRDQIQAICEAAQELQAEGPGDILVFLSGEREIRDTADALDKLKLKFTEVLPLYARLSSAEQHRVFQRSNSRRIVLATNVAETSLTVPGIKYVIDPGTARISRYSHRTKVQRLPIEAVSQASANQRKGRCGRTSDGIAIRLYSEEDFLARPEFTDAEILRTNLASVILQMTAAGLGDIAAFPFLDPPDSRNIKDGVNLLHELGALDPAEKDHRKRLTPLGRQLAQLPVDPRLARMVLEADKNGCVRDVMVIAAALSIQDPRERPSEKRQAADERHRRFNSETSDFLAYLAMWRYVREQQQELSSSAFRRMCKSEFLNYLRIREWQDIYSQLRTVAKQLGVTVEEPHPDAEPDSDRIHQSLLSGLLSHLGLYDVEKREYGGARGARFAVFPGSGLFKKPPRWVMSAELVETSRLWARVNAKIEPEWVEPLAGHLIKKTYSEPHWEKKAGAVLAYEKVTLYGMPVVAQRKVNYGRIDAELCRELFIRNALVEGDWETHHPFYAENRKLLSEVEELENRARRRDIMVDDQTLFDFYDGRLPEDIVSTRHFDSWWKKTRHDQPDLLSFEKSMLINDAAGGITEADYPDHWQQGKLRFKLTYQFEPGSDADGVTVHIPLPVLNQVTGEGFDWQIPGLRAELVTAYIRALPKAIRRNFVPAPDFAAAALRQVKDRQEPLLPTLETVLRRMSGITIPPEAWDDERVPDHLRVTFRVVDGKRKLAESKDLEDLRLQLKPKLKETLSSAASGQGIEQRGLTAWPESLPVLQRTFEQRSRGHSLRAYPALVDETESVAIRLFDTPQAQEQAMWAGTRRLLVLSTNSPAKSIQGRLGNQAKLALSYNPHGSVPALFEDIVAAATDRLMAIGGGPAWDEASFGKLRDKVRADLYELSADTTLKTATALIAFHRASNRLKTVSSPVLLTAVNDIRLHLASLIHPGFVTGTGWQRLPDLKRYLLAVDRRLEALPNHPKRDLQHLQKVQAVQQAYGELLASLPAGREPSAAVRQIRWMIEELRVSFFAQGLGTPTPVSEKRILKAMEAAAAAG</sequence>